<dbReference type="InterPro" id="IPR013538">
    <property type="entry name" value="ASHA1/2-like_C"/>
</dbReference>
<keyword evidence="4" id="KW-1185">Reference proteome</keyword>
<dbReference type="Gene3D" id="3.30.530.20">
    <property type="match status" value="1"/>
</dbReference>
<evidence type="ECO:0000313" key="4">
    <source>
        <dbReference type="Proteomes" id="UP000602284"/>
    </source>
</evidence>
<accession>A0ABS1J8V9</accession>
<evidence type="ECO:0000256" key="1">
    <source>
        <dbReference type="ARBA" id="ARBA00006817"/>
    </source>
</evidence>
<dbReference type="Pfam" id="PF08327">
    <property type="entry name" value="AHSA1"/>
    <property type="match status" value="1"/>
</dbReference>
<dbReference type="EMBL" id="JAEQNB010000001">
    <property type="protein sequence ID" value="MBL0386083.1"/>
    <property type="molecule type" value="Genomic_DNA"/>
</dbReference>
<dbReference type="RefSeq" id="WP_201631907.1">
    <property type="nucleotide sequence ID" value="NZ_JAEQNB010000001.1"/>
</dbReference>
<feature type="domain" description="Activator of Hsp90 ATPase homologue 1/2-like C-terminal" evidence="2">
    <location>
        <begin position="11"/>
        <end position="130"/>
    </location>
</feature>
<dbReference type="SUPFAM" id="SSF55961">
    <property type="entry name" value="Bet v1-like"/>
    <property type="match status" value="1"/>
</dbReference>
<gene>
    <name evidence="3" type="ORF">JJB07_05395</name>
</gene>
<evidence type="ECO:0000259" key="2">
    <source>
        <dbReference type="Pfam" id="PF08327"/>
    </source>
</evidence>
<protein>
    <submittedName>
        <fullName evidence="3">SRPBCC domain-containing protein</fullName>
    </submittedName>
</protein>
<comment type="similarity">
    <text evidence="1">Belongs to the AHA1 family.</text>
</comment>
<dbReference type="InterPro" id="IPR023393">
    <property type="entry name" value="START-like_dom_sf"/>
</dbReference>
<evidence type="ECO:0000313" key="3">
    <source>
        <dbReference type="EMBL" id="MBL0386083.1"/>
    </source>
</evidence>
<sequence>MEDISKVVVFNAPLEKVWKAVSTAEGIASWFMPNDLQAEMGYEFTFDAGQFGMSPCKITELDPPHLIGFDWGKDWHLQFQLKDLDGKTEFHLIHSGWGEDKVTETGAPHTVIRGVMDQGWGELEKLRAVVEA</sequence>
<proteinExistence type="inferred from homology"/>
<name>A0ABS1J8V9_9BACL</name>
<comment type="caution">
    <text evidence="3">The sequence shown here is derived from an EMBL/GenBank/DDBJ whole genome shotgun (WGS) entry which is preliminary data.</text>
</comment>
<dbReference type="Proteomes" id="UP000602284">
    <property type="component" value="Unassembled WGS sequence"/>
</dbReference>
<reference evidence="3 4" key="1">
    <citation type="submission" date="2021-01" db="EMBL/GenBank/DDBJ databases">
        <title>Tumebacillus sp. strain ITR2 16S ribosomal RNA gene Genome sequencing and assembly.</title>
        <authorList>
            <person name="Kang M."/>
        </authorList>
    </citation>
    <scope>NUCLEOTIDE SEQUENCE [LARGE SCALE GENOMIC DNA]</scope>
    <source>
        <strain evidence="3 4">ITR2</strain>
    </source>
</reference>
<dbReference type="CDD" id="cd07814">
    <property type="entry name" value="SRPBCC_CalC_Aha1-like"/>
    <property type="match status" value="1"/>
</dbReference>
<organism evidence="3 4">
    <name type="scientific">Tumebacillus amylolyticus</name>
    <dbReference type="NCBI Taxonomy" id="2801339"/>
    <lineage>
        <taxon>Bacteria</taxon>
        <taxon>Bacillati</taxon>
        <taxon>Bacillota</taxon>
        <taxon>Bacilli</taxon>
        <taxon>Bacillales</taxon>
        <taxon>Alicyclobacillaceae</taxon>
        <taxon>Tumebacillus</taxon>
    </lineage>
</organism>